<evidence type="ECO:0000313" key="3">
    <source>
        <dbReference type="EMBL" id="MQQ99326.1"/>
    </source>
</evidence>
<dbReference type="PANTHER" id="PTHR34475">
    <property type="match status" value="1"/>
</dbReference>
<reference evidence="3 4" key="1">
    <citation type="submission" date="2019-10" db="EMBL/GenBank/DDBJ databases">
        <title>Glaciimonas soli sp. nov., a psychrophilic bacterium isolated from the forest soil of a high elevation mountain in Taiwan.</title>
        <authorList>
            <person name="Wang L.-T."/>
            <person name="Shieh W.Y."/>
        </authorList>
    </citation>
    <scope>NUCLEOTIDE SEQUENCE [LARGE SCALE GENOMIC DNA]</scope>
    <source>
        <strain evidence="3 4">GS1</strain>
    </source>
</reference>
<dbReference type="Gene3D" id="1.10.260.40">
    <property type="entry name" value="lambda repressor-like DNA-binding domains"/>
    <property type="match status" value="1"/>
</dbReference>
<sequence>MRPINGGHSMTEPEKNSEITSAAEEMAGAEASAPVSDGLHSVGAQLANARKQHGWAVEDVASQLKLAPRQIDAIEQDNYNALPTMVMTRGYIRSYAKLLGLDPAAILPSTASATDTAGAFSSSQHGGNTSRSLAQSNIPFESEGRISVKWIVVGVAVVLAAIAATQFGGLSALHSSSVASAESVESASTDKDATGKTDDEILANANTPPSAVASNPQATVAVGATGVPAPTVAPGADNNQLSLHFKQDSWIQVKSADKKILFSGIAKADATETFSLDQPLSVVIGNISGVDATLRGEALDLKANSKTNVARLNLK</sequence>
<dbReference type="GO" id="GO:0003677">
    <property type="term" value="F:DNA binding"/>
    <property type="evidence" value="ECO:0007669"/>
    <property type="project" value="InterPro"/>
</dbReference>
<comment type="caution">
    <text evidence="3">The sequence shown here is derived from an EMBL/GenBank/DDBJ whole genome shotgun (WGS) entry which is preliminary data.</text>
</comment>
<feature type="region of interest" description="Disordered" evidence="1">
    <location>
        <begin position="1"/>
        <end position="35"/>
    </location>
</feature>
<dbReference type="InterPro" id="IPR050400">
    <property type="entry name" value="Bact_Cytoskel_RodZ"/>
</dbReference>
<dbReference type="InterPro" id="IPR010982">
    <property type="entry name" value="Lambda_DNA-bd_dom_sf"/>
</dbReference>
<name>A0A843YMX0_9BURK</name>
<dbReference type="SUPFAM" id="SSF47413">
    <property type="entry name" value="lambda repressor-like DNA-binding domains"/>
    <property type="match status" value="1"/>
</dbReference>
<dbReference type="Proteomes" id="UP000451565">
    <property type="component" value="Unassembled WGS sequence"/>
</dbReference>
<feature type="compositionally biased region" description="Low complexity" evidence="1">
    <location>
        <begin position="21"/>
        <end position="33"/>
    </location>
</feature>
<keyword evidence="4" id="KW-1185">Reference proteome</keyword>
<feature type="domain" description="Cytoskeleton protein RodZ-like C-terminal" evidence="2">
    <location>
        <begin position="243"/>
        <end position="312"/>
    </location>
</feature>
<dbReference type="CDD" id="cd00093">
    <property type="entry name" value="HTH_XRE"/>
    <property type="match status" value="1"/>
</dbReference>
<evidence type="ECO:0000256" key="1">
    <source>
        <dbReference type="SAM" id="MobiDB-lite"/>
    </source>
</evidence>
<dbReference type="Pfam" id="PF13413">
    <property type="entry name" value="HTH_25"/>
    <property type="match status" value="1"/>
</dbReference>
<dbReference type="PANTHER" id="PTHR34475:SF1">
    <property type="entry name" value="CYTOSKELETON PROTEIN RODZ"/>
    <property type="match status" value="1"/>
</dbReference>
<evidence type="ECO:0000259" key="2">
    <source>
        <dbReference type="Pfam" id="PF13464"/>
    </source>
</evidence>
<organism evidence="3 4">
    <name type="scientific">Glaciimonas soli</name>
    <dbReference type="NCBI Taxonomy" id="2590999"/>
    <lineage>
        <taxon>Bacteria</taxon>
        <taxon>Pseudomonadati</taxon>
        <taxon>Pseudomonadota</taxon>
        <taxon>Betaproteobacteria</taxon>
        <taxon>Burkholderiales</taxon>
        <taxon>Oxalobacteraceae</taxon>
        <taxon>Glaciimonas</taxon>
    </lineage>
</organism>
<dbReference type="OrthoDB" id="8561330at2"/>
<dbReference type="AlphaFoldDB" id="A0A843YMX0"/>
<evidence type="ECO:0000313" key="4">
    <source>
        <dbReference type="Proteomes" id="UP000451565"/>
    </source>
</evidence>
<accession>A0A843YMX0</accession>
<dbReference type="EMBL" id="WINI01000001">
    <property type="protein sequence ID" value="MQQ99326.1"/>
    <property type="molecule type" value="Genomic_DNA"/>
</dbReference>
<dbReference type="InterPro" id="IPR001387">
    <property type="entry name" value="Cro/C1-type_HTH"/>
</dbReference>
<dbReference type="InterPro" id="IPR025194">
    <property type="entry name" value="RodZ-like_C"/>
</dbReference>
<gene>
    <name evidence="3" type="ORF">GEV47_01325</name>
</gene>
<protein>
    <submittedName>
        <fullName evidence="3">DUF4115 domain-containing protein</fullName>
    </submittedName>
</protein>
<proteinExistence type="predicted"/>
<dbReference type="Pfam" id="PF13464">
    <property type="entry name" value="RodZ_C"/>
    <property type="match status" value="1"/>
</dbReference>